<dbReference type="Gene3D" id="2.60.120.200">
    <property type="match status" value="1"/>
</dbReference>
<evidence type="ECO:0000313" key="10">
    <source>
        <dbReference type="Proteomes" id="UP000287166"/>
    </source>
</evidence>
<keyword evidence="10" id="KW-1185">Reference proteome</keyword>
<evidence type="ECO:0000256" key="3">
    <source>
        <dbReference type="ARBA" id="ARBA00023295"/>
    </source>
</evidence>
<dbReference type="OrthoDB" id="4781at2759"/>
<dbReference type="EMBL" id="BFAD01000005">
    <property type="protein sequence ID" value="GBE83780.1"/>
    <property type="molecule type" value="Genomic_DNA"/>
</dbReference>
<evidence type="ECO:0000256" key="1">
    <source>
        <dbReference type="ARBA" id="ARBA00022729"/>
    </source>
</evidence>
<evidence type="ECO:0000256" key="5">
    <source>
        <dbReference type="SAM" id="Phobius"/>
    </source>
</evidence>
<dbReference type="GO" id="GO:0004553">
    <property type="term" value="F:hydrolase activity, hydrolyzing O-glycosyl compounds"/>
    <property type="evidence" value="ECO:0007669"/>
    <property type="project" value="InterPro"/>
</dbReference>
<evidence type="ECO:0000256" key="6">
    <source>
        <dbReference type="SAM" id="SignalP"/>
    </source>
</evidence>
<keyword evidence="1 6" id="KW-0732">Signal</keyword>
<evidence type="ECO:0000259" key="7">
    <source>
        <dbReference type="PROSITE" id="PS50941"/>
    </source>
</evidence>
<dbReference type="InterPro" id="IPR000757">
    <property type="entry name" value="Beta-glucanase-like"/>
</dbReference>
<dbReference type="GO" id="GO:0005975">
    <property type="term" value="P:carbohydrate metabolic process"/>
    <property type="evidence" value="ECO:0007669"/>
    <property type="project" value="InterPro"/>
</dbReference>
<dbReference type="InParanoid" id="A0A401GNM7"/>
<dbReference type="InterPro" id="IPR050546">
    <property type="entry name" value="Glycosyl_Hydrlase_16"/>
</dbReference>
<dbReference type="RefSeq" id="XP_027614693.1">
    <property type="nucleotide sequence ID" value="XM_027758892.1"/>
</dbReference>
<feature type="transmembrane region" description="Helical" evidence="5">
    <location>
        <begin position="347"/>
        <end position="368"/>
    </location>
</feature>
<feature type="domain" description="Chitin-binding type-1" evidence="7">
    <location>
        <begin position="22"/>
        <end position="68"/>
    </location>
</feature>
<protein>
    <submittedName>
        <fullName evidence="9">Probable glycosidase</fullName>
    </submittedName>
</protein>
<keyword evidence="5" id="KW-0472">Membrane</keyword>
<accession>A0A401GNM7</accession>
<dbReference type="GO" id="GO:0009277">
    <property type="term" value="C:fungal-type cell wall"/>
    <property type="evidence" value="ECO:0007669"/>
    <property type="project" value="TreeGrafter"/>
</dbReference>
<comment type="caution">
    <text evidence="9">The sequence shown here is derived from an EMBL/GenBank/DDBJ whole genome shotgun (WGS) entry which is preliminary data.</text>
</comment>
<dbReference type="InterPro" id="IPR018371">
    <property type="entry name" value="Chitin-binding_1_CS"/>
</dbReference>
<dbReference type="Pfam" id="PF00722">
    <property type="entry name" value="Glyco_hydro_16"/>
    <property type="match status" value="1"/>
</dbReference>
<keyword evidence="4" id="KW-1015">Disulfide bond</keyword>
<keyword evidence="5" id="KW-1133">Transmembrane helix</keyword>
<feature type="signal peptide" evidence="6">
    <location>
        <begin position="1"/>
        <end position="21"/>
    </location>
</feature>
<dbReference type="PANTHER" id="PTHR10963">
    <property type="entry name" value="GLYCOSYL HYDROLASE-RELATED"/>
    <property type="match status" value="1"/>
</dbReference>
<comment type="caution">
    <text evidence="4">Lacks conserved residue(s) required for the propagation of feature annotation.</text>
</comment>
<organism evidence="9 10">
    <name type="scientific">Sparassis crispa</name>
    <dbReference type="NCBI Taxonomy" id="139825"/>
    <lineage>
        <taxon>Eukaryota</taxon>
        <taxon>Fungi</taxon>
        <taxon>Dikarya</taxon>
        <taxon>Basidiomycota</taxon>
        <taxon>Agaricomycotina</taxon>
        <taxon>Agaricomycetes</taxon>
        <taxon>Polyporales</taxon>
        <taxon>Sparassidaceae</taxon>
        <taxon>Sparassis</taxon>
    </lineage>
</organism>
<evidence type="ECO:0000259" key="8">
    <source>
        <dbReference type="PROSITE" id="PS51762"/>
    </source>
</evidence>
<reference evidence="9 10" key="1">
    <citation type="journal article" date="2018" name="Sci. Rep.">
        <title>Genome sequence of the cauliflower mushroom Sparassis crispa (Hanabiratake) and its association with beneficial usage.</title>
        <authorList>
            <person name="Kiyama R."/>
            <person name="Furutani Y."/>
            <person name="Kawaguchi K."/>
            <person name="Nakanishi T."/>
        </authorList>
    </citation>
    <scope>NUCLEOTIDE SEQUENCE [LARGE SCALE GENOMIC DNA]</scope>
</reference>
<sequence length="370" mass="39573">MSLALVTLLPLLVSAISGVTAQQTCNSTSLCGSASPCCSSYGFCGSGPDFCYGGCDPLSSNTLDSCMPEPVCQDRNITFANFDRILTNQTYYHGNASEYDLVVNQGNIMNMNTSGGELAMLLTESNGGTRLSTTTYVHYGQMTARLTTGRWAGVVTAFITMSDIKDEIDWEFPGNQTTQGQTNYFWQGVIPATTAGEVTSNISDTYSNFHDYTIDWQPDTLTWLVDGQVVRTLHASDVTDNTTGTSRYPNTPSRVELSIWPAGINTSAQGTIQWAGGMINWNDSDYTNNGGHFYALVSSLSITCNDPTTPGANVTSYVYAKNSSAYTPTILFSNESTIGGALGMHTLIWSVPGSVVAALVAALLGLGFSL</sequence>
<keyword evidence="5" id="KW-0812">Transmembrane</keyword>
<dbReference type="PROSITE" id="PS51762">
    <property type="entry name" value="GH16_2"/>
    <property type="match status" value="1"/>
</dbReference>
<dbReference type="GO" id="GO:0008061">
    <property type="term" value="F:chitin binding"/>
    <property type="evidence" value="ECO:0007669"/>
    <property type="project" value="UniProtKB-UniRule"/>
</dbReference>
<dbReference type="InterPro" id="IPR001002">
    <property type="entry name" value="Chitin-bd_1"/>
</dbReference>
<feature type="chain" id="PRO_5019249110" evidence="6">
    <location>
        <begin position="22"/>
        <end position="370"/>
    </location>
</feature>
<dbReference type="PROSITE" id="PS50941">
    <property type="entry name" value="CHIT_BIND_I_2"/>
    <property type="match status" value="1"/>
</dbReference>
<dbReference type="InterPro" id="IPR013320">
    <property type="entry name" value="ConA-like_dom_sf"/>
</dbReference>
<dbReference type="AlphaFoldDB" id="A0A401GNM7"/>
<evidence type="ECO:0000313" key="9">
    <source>
        <dbReference type="EMBL" id="GBE83780.1"/>
    </source>
</evidence>
<evidence type="ECO:0000256" key="2">
    <source>
        <dbReference type="ARBA" id="ARBA00022801"/>
    </source>
</evidence>
<feature type="domain" description="GH16" evidence="8">
    <location>
        <begin position="62"/>
        <end position="299"/>
    </location>
</feature>
<evidence type="ECO:0000256" key="4">
    <source>
        <dbReference type="PROSITE-ProRule" id="PRU00261"/>
    </source>
</evidence>
<gene>
    <name evidence="9" type="ORF">SCP_0508360</name>
</gene>
<proteinExistence type="predicted"/>
<dbReference type="STRING" id="139825.A0A401GNM7"/>
<feature type="disulfide bond" evidence="4">
    <location>
        <begin position="37"/>
        <end position="51"/>
    </location>
</feature>
<dbReference type="GO" id="GO:0016757">
    <property type="term" value="F:glycosyltransferase activity"/>
    <property type="evidence" value="ECO:0007669"/>
    <property type="project" value="TreeGrafter"/>
</dbReference>
<dbReference type="GO" id="GO:0031505">
    <property type="term" value="P:fungal-type cell wall organization"/>
    <property type="evidence" value="ECO:0007669"/>
    <property type="project" value="TreeGrafter"/>
</dbReference>
<dbReference type="Proteomes" id="UP000287166">
    <property type="component" value="Unassembled WGS sequence"/>
</dbReference>
<keyword evidence="2" id="KW-0378">Hydrolase</keyword>
<dbReference type="PANTHER" id="PTHR10963:SF22">
    <property type="entry name" value="GLYCOSIDASE CRH2-RELATED"/>
    <property type="match status" value="1"/>
</dbReference>
<dbReference type="SUPFAM" id="SSF49899">
    <property type="entry name" value="Concanavalin A-like lectins/glucanases"/>
    <property type="match status" value="1"/>
</dbReference>
<dbReference type="GeneID" id="38780697"/>
<keyword evidence="4" id="KW-0147">Chitin-binding</keyword>
<dbReference type="PROSITE" id="PS00026">
    <property type="entry name" value="CHIT_BIND_I_1"/>
    <property type="match status" value="1"/>
</dbReference>
<keyword evidence="3 9" id="KW-0326">Glycosidase</keyword>
<name>A0A401GNM7_9APHY</name>